<reference evidence="1" key="1">
    <citation type="submission" date="2021-01" db="EMBL/GenBank/DDBJ databases">
        <authorList>
            <consortium name="Genoscope - CEA"/>
            <person name="William W."/>
        </authorList>
    </citation>
    <scope>NUCLEOTIDE SEQUENCE</scope>
</reference>
<keyword evidence="2" id="KW-1185">Reference proteome</keyword>
<evidence type="ECO:0000313" key="2">
    <source>
        <dbReference type="Proteomes" id="UP000688137"/>
    </source>
</evidence>
<sequence length="275" mass="32945">MHLRLNYMTALLQLLIDEYSQLFIVQHPFPPDQRIQERLQIQQTSLLLLSQIDSHRSDGTTQHQDLKKQHLQFNYIGLNSHPIPQVPLVQIFNWHSLNFLKFKHSPQFKQLNFRYKLHLYIFDLLNPIYKVIKIMLSHIIIQVHNHNNLKEANNNQQCYLQYTQKGSFHNLDVLNLHIFSINNHYHQTHQNIVVQHHSNNNIHLTNLFCSFFALYIQSSLPSLIHILLDQRKKQQYIQDSMLNILNVMMYNQQIQVYSCTLQKWNYICNNLTRSI</sequence>
<gene>
    <name evidence="1" type="ORF">PPRIM_AZ9-3.1.T0110478</name>
</gene>
<dbReference type="Proteomes" id="UP000688137">
    <property type="component" value="Unassembled WGS sequence"/>
</dbReference>
<dbReference type="AlphaFoldDB" id="A0A8S1K5F0"/>
<organism evidence="1 2">
    <name type="scientific">Paramecium primaurelia</name>
    <dbReference type="NCBI Taxonomy" id="5886"/>
    <lineage>
        <taxon>Eukaryota</taxon>
        <taxon>Sar</taxon>
        <taxon>Alveolata</taxon>
        <taxon>Ciliophora</taxon>
        <taxon>Intramacronucleata</taxon>
        <taxon>Oligohymenophorea</taxon>
        <taxon>Peniculida</taxon>
        <taxon>Parameciidae</taxon>
        <taxon>Paramecium</taxon>
    </lineage>
</organism>
<proteinExistence type="predicted"/>
<dbReference type="EMBL" id="CAJJDM010000008">
    <property type="protein sequence ID" value="CAD8047536.1"/>
    <property type="molecule type" value="Genomic_DNA"/>
</dbReference>
<protein>
    <submittedName>
        <fullName evidence="1">Uncharacterized protein</fullName>
    </submittedName>
</protein>
<evidence type="ECO:0000313" key="1">
    <source>
        <dbReference type="EMBL" id="CAD8047536.1"/>
    </source>
</evidence>
<name>A0A8S1K5F0_PARPR</name>
<accession>A0A8S1K5F0</accession>
<comment type="caution">
    <text evidence="1">The sequence shown here is derived from an EMBL/GenBank/DDBJ whole genome shotgun (WGS) entry which is preliminary data.</text>
</comment>